<dbReference type="Proteomes" id="UP001314205">
    <property type="component" value="Unassembled WGS sequence"/>
</dbReference>
<dbReference type="PANTHER" id="PTHR33776:SF4">
    <property type="entry name" value="ENDONUCLEASE_EXONUCLEASE_PHOSPHATASE DOMAIN-CONTAINING PROTEIN"/>
    <property type="match status" value="1"/>
</dbReference>
<evidence type="ECO:0000313" key="1">
    <source>
        <dbReference type="EMBL" id="CAK1601415.1"/>
    </source>
</evidence>
<proteinExistence type="predicted"/>
<accession>A0AAV1M112</accession>
<evidence type="ECO:0008006" key="3">
    <source>
        <dbReference type="Google" id="ProtNLM"/>
    </source>
</evidence>
<sequence>MYEDMRSLATEKVFKCCGISLSGEKLLVLCIYRTPESDISIFFEKFEKLLLKVSYKNNFKTVICGDFNIDLLPNAKNHTISYQFNEIISSYNFSPMISEPTRITKVAKTCIDNILCNFKGGILSIYELKLSDHTRKSLSIPLIRRQNVKFWFTYRRDNISYSEVISEQVNVNIAYNSFHYSNCGHADITLKAYVVELEEATSLTTAAALQCLGTHSRVIDKRQQLVVNKAKAALLRHYQNIILVNRTVAA</sequence>
<dbReference type="SUPFAM" id="SSF56219">
    <property type="entry name" value="DNase I-like"/>
    <property type="match status" value="1"/>
</dbReference>
<dbReference type="PANTHER" id="PTHR33776">
    <property type="entry name" value="ENDO/EXONUCLEASE/PHOSPHATASE DOMAIN-CONTAINING PROTEIN"/>
    <property type="match status" value="1"/>
</dbReference>
<dbReference type="InterPro" id="IPR036691">
    <property type="entry name" value="Endo/exonu/phosph_ase_sf"/>
</dbReference>
<reference evidence="1 2" key="1">
    <citation type="submission" date="2023-11" db="EMBL/GenBank/DDBJ databases">
        <authorList>
            <person name="Hedman E."/>
            <person name="Englund M."/>
            <person name="Stromberg M."/>
            <person name="Nyberg Akerstrom W."/>
            <person name="Nylinder S."/>
            <person name="Jareborg N."/>
            <person name="Kallberg Y."/>
            <person name="Kronander E."/>
        </authorList>
    </citation>
    <scope>NUCLEOTIDE SEQUENCE [LARGE SCALE GENOMIC DNA]</scope>
</reference>
<evidence type="ECO:0000313" key="2">
    <source>
        <dbReference type="Proteomes" id="UP001314205"/>
    </source>
</evidence>
<comment type="caution">
    <text evidence="1">The sequence shown here is derived from an EMBL/GenBank/DDBJ whole genome shotgun (WGS) entry which is preliminary data.</text>
</comment>
<name>A0AAV1M112_9NEOP</name>
<gene>
    <name evidence="1" type="ORF">PARMNEM_LOCUS20060</name>
</gene>
<dbReference type="EMBL" id="CAVLGL010000126">
    <property type="protein sequence ID" value="CAK1601415.1"/>
    <property type="molecule type" value="Genomic_DNA"/>
</dbReference>
<organism evidence="1 2">
    <name type="scientific">Parnassius mnemosyne</name>
    <name type="common">clouded apollo</name>
    <dbReference type="NCBI Taxonomy" id="213953"/>
    <lineage>
        <taxon>Eukaryota</taxon>
        <taxon>Metazoa</taxon>
        <taxon>Ecdysozoa</taxon>
        <taxon>Arthropoda</taxon>
        <taxon>Hexapoda</taxon>
        <taxon>Insecta</taxon>
        <taxon>Pterygota</taxon>
        <taxon>Neoptera</taxon>
        <taxon>Endopterygota</taxon>
        <taxon>Lepidoptera</taxon>
        <taxon>Glossata</taxon>
        <taxon>Ditrysia</taxon>
        <taxon>Papilionoidea</taxon>
        <taxon>Papilionidae</taxon>
        <taxon>Parnassiinae</taxon>
        <taxon>Parnassini</taxon>
        <taxon>Parnassius</taxon>
        <taxon>Driopa</taxon>
    </lineage>
</organism>
<keyword evidence="2" id="KW-1185">Reference proteome</keyword>
<protein>
    <recommendedName>
        <fullName evidence="3">Endonuclease/exonuclease/phosphatase domain-containing protein</fullName>
    </recommendedName>
</protein>
<dbReference type="Gene3D" id="3.60.10.10">
    <property type="entry name" value="Endonuclease/exonuclease/phosphatase"/>
    <property type="match status" value="1"/>
</dbReference>
<dbReference type="AlphaFoldDB" id="A0AAV1M112"/>